<feature type="region of interest" description="Disordered" evidence="1">
    <location>
        <begin position="1"/>
        <end position="80"/>
    </location>
</feature>
<evidence type="ECO:0000256" key="1">
    <source>
        <dbReference type="SAM" id="MobiDB-lite"/>
    </source>
</evidence>
<gene>
    <name evidence="3" type="ORF">SAMN05660657_04382</name>
</gene>
<accession>A0A1I7CE20</accession>
<dbReference type="Proteomes" id="UP000199546">
    <property type="component" value="Unassembled WGS sequence"/>
</dbReference>
<feature type="transmembrane region" description="Helical" evidence="2">
    <location>
        <begin position="140"/>
        <end position="157"/>
    </location>
</feature>
<organism evidence="3 4">
    <name type="scientific">Geodermatophilus amargosae</name>
    <dbReference type="NCBI Taxonomy" id="1296565"/>
    <lineage>
        <taxon>Bacteria</taxon>
        <taxon>Bacillati</taxon>
        <taxon>Actinomycetota</taxon>
        <taxon>Actinomycetes</taxon>
        <taxon>Geodermatophilales</taxon>
        <taxon>Geodermatophilaceae</taxon>
        <taxon>Geodermatophilus</taxon>
    </lineage>
</organism>
<feature type="transmembrane region" description="Helical" evidence="2">
    <location>
        <begin position="211"/>
        <end position="231"/>
    </location>
</feature>
<keyword evidence="2" id="KW-0812">Transmembrane</keyword>
<dbReference type="EMBL" id="FPBA01000020">
    <property type="protein sequence ID" value="SFT97680.1"/>
    <property type="molecule type" value="Genomic_DNA"/>
</dbReference>
<reference evidence="4" key="1">
    <citation type="submission" date="2016-10" db="EMBL/GenBank/DDBJ databases">
        <authorList>
            <person name="Varghese N."/>
            <person name="Submissions S."/>
        </authorList>
    </citation>
    <scope>NUCLEOTIDE SEQUENCE [LARGE SCALE GENOMIC DNA]</scope>
    <source>
        <strain evidence="4">DSM 46136</strain>
    </source>
</reference>
<keyword evidence="2" id="KW-1133">Transmembrane helix</keyword>
<keyword evidence="4" id="KW-1185">Reference proteome</keyword>
<evidence type="ECO:0000313" key="4">
    <source>
        <dbReference type="Proteomes" id="UP000199546"/>
    </source>
</evidence>
<feature type="transmembrane region" description="Helical" evidence="2">
    <location>
        <begin position="178"/>
        <end position="199"/>
    </location>
</feature>
<dbReference type="STRING" id="1296565.SAMN05660657_04382"/>
<dbReference type="AlphaFoldDB" id="A0A1I7CE20"/>
<evidence type="ECO:0000256" key="2">
    <source>
        <dbReference type="SAM" id="Phobius"/>
    </source>
</evidence>
<protein>
    <submittedName>
        <fullName evidence="3">Uncharacterized protein</fullName>
    </submittedName>
</protein>
<name>A0A1I7CE20_9ACTN</name>
<sequence>MSQSRETAVADRPDQVPPPRSGDTLADRSPPAAAPAGQVGAPPDTTGTAAPAQTAPSDGTPSSPAGATATRAVGDEEESSPLRSALSVLATLGPPITVVTALMHYFGWSRADVQAAAMGLDVTLFGYSPQDYVIRSVSTLYVPLLVTGAVALGWLALHRRIAERVPEEPAPGRTSLRVAGWWVLATGLLAAAGAVAVATADDERGPVFTPLVLAVGAAVAAYGAWIVRATSPAGRPVPPWQRALRALLTSAVITLALFWQMSNYAGVVARGHVDDLVDSVADMPRVWAYSSTPLGIQAPGVREDVMGDEPAAEDDDARYRTSGLRLLVRSGGRLFLLHDGWTPETGTVVLLPDDGTIRWQFSN</sequence>
<keyword evidence="2" id="KW-0472">Membrane</keyword>
<proteinExistence type="predicted"/>
<feature type="transmembrane region" description="Helical" evidence="2">
    <location>
        <begin position="243"/>
        <end position="261"/>
    </location>
</feature>
<feature type="compositionally biased region" description="Low complexity" evidence="1">
    <location>
        <begin position="30"/>
        <end position="56"/>
    </location>
</feature>
<evidence type="ECO:0000313" key="3">
    <source>
        <dbReference type="EMBL" id="SFT97680.1"/>
    </source>
</evidence>